<comment type="caution">
    <text evidence="6">The sequence shown here is derived from an EMBL/GenBank/DDBJ whole genome shotgun (WGS) entry which is preliminary data.</text>
</comment>
<organism evidence="6 7">
    <name type="scientific">Caenorhabditis auriculariae</name>
    <dbReference type="NCBI Taxonomy" id="2777116"/>
    <lineage>
        <taxon>Eukaryota</taxon>
        <taxon>Metazoa</taxon>
        <taxon>Ecdysozoa</taxon>
        <taxon>Nematoda</taxon>
        <taxon>Chromadorea</taxon>
        <taxon>Rhabditida</taxon>
        <taxon>Rhabditina</taxon>
        <taxon>Rhabditomorpha</taxon>
        <taxon>Rhabditoidea</taxon>
        <taxon>Rhabditidae</taxon>
        <taxon>Peloderinae</taxon>
        <taxon>Caenorhabditis</taxon>
    </lineage>
</organism>
<name>A0A8S1HSG2_9PELO</name>
<protein>
    <recommendedName>
        <fullName evidence="5">ShKT domain-containing protein</fullName>
    </recommendedName>
</protein>
<keyword evidence="7" id="KW-1185">Reference proteome</keyword>
<keyword evidence="2" id="KW-1015">Disulfide bond</keyword>
<proteinExistence type="predicted"/>
<evidence type="ECO:0000256" key="1">
    <source>
        <dbReference type="ARBA" id="ARBA00022729"/>
    </source>
</evidence>
<dbReference type="Gene3D" id="1.10.10.1870">
    <property type="entry name" value="ShTK domain-like"/>
    <property type="match status" value="1"/>
</dbReference>
<dbReference type="EMBL" id="CAJGYM010000064">
    <property type="protein sequence ID" value="CAD6196002.1"/>
    <property type="molecule type" value="Genomic_DNA"/>
</dbReference>
<dbReference type="OrthoDB" id="5868199at2759"/>
<dbReference type="Gene3D" id="1.10.10.1940">
    <property type="match status" value="3"/>
</dbReference>
<dbReference type="FunFam" id="1.10.10.1940:FF:000002">
    <property type="entry name" value="PHAryngeal gland Toxin-related"/>
    <property type="match status" value="4"/>
</dbReference>
<dbReference type="Proteomes" id="UP000835052">
    <property type="component" value="Unassembled WGS sequence"/>
</dbReference>
<comment type="caution">
    <text evidence="3">Lacks conserved residue(s) required for the propagation of feature annotation.</text>
</comment>
<dbReference type="Pfam" id="PF01549">
    <property type="entry name" value="ShK"/>
    <property type="match status" value="4"/>
</dbReference>
<dbReference type="AlphaFoldDB" id="A0A8S1HSG2"/>
<dbReference type="SMART" id="SM00254">
    <property type="entry name" value="ShKT"/>
    <property type="match status" value="4"/>
</dbReference>
<evidence type="ECO:0000256" key="2">
    <source>
        <dbReference type="ARBA" id="ARBA00023157"/>
    </source>
</evidence>
<accession>A0A8S1HSG2</accession>
<feature type="domain" description="ShKT" evidence="5">
    <location>
        <begin position="93"/>
        <end position="133"/>
    </location>
</feature>
<gene>
    <name evidence="6" type="ORF">CAUJ_LOCUS11919</name>
</gene>
<keyword evidence="1 4" id="KW-0732">Signal</keyword>
<evidence type="ECO:0000256" key="4">
    <source>
        <dbReference type="SAM" id="SignalP"/>
    </source>
</evidence>
<reference evidence="6" key="1">
    <citation type="submission" date="2020-10" db="EMBL/GenBank/DDBJ databases">
        <authorList>
            <person name="Kikuchi T."/>
        </authorList>
    </citation>
    <scope>NUCLEOTIDE SEQUENCE</scope>
    <source>
        <strain evidence="6">NKZ352</strain>
    </source>
</reference>
<feature type="chain" id="PRO_5035945826" description="ShKT domain-containing protein" evidence="4">
    <location>
        <begin position="17"/>
        <end position="299"/>
    </location>
</feature>
<dbReference type="InterPro" id="IPR003582">
    <property type="entry name" value="ShKT_dom"/>
</dbReference>
<feature type="signal peptide" evidence="4">
    <location>
        <begin position="1"/>
        <end position="16"/>
    </location>
</feature>
<evidence type="ECO:0000313" key="7">
    <source>
        <dbReference type="Proteomes" id="UP000835052"/>
    </source>
</evidence>
<dbReference type="PANTHER" id="PTHR46219">
    <property type="entry name" value="PROTEIN CBG11138"/>
    <property type="match status" value="1"/>
</dbReference>
<dbReference type="PANTHER" id="PTHR46219:SF5">
    <property type="entry name" value="SHKT DOMAIN-CONTAINING PROTEIN"/>
    <property type="match status" value="1"/>
</dbReference>
<evidence type="ECO:0000259" key="5">
    <source>
        <dbReference type="PROSITE" id="PS51670"/>
    </source>
</evidence>
<feature type="domain" description="ShKT" evidence="5">
    <location>
        <begin position="197"/>
        <end position="237"/>
    </location>
</feature>
<dbReference type="PROSITE" id="PS51257">
    <property type="entry name" value="PROKAR_LIPOPROTEIN"/>
    <property type="match status" value="1"/>
</dbReference>
<evidence type="ECO:0000313" key="6">
    <source>
        <dbReference type="EMBL" id="CAD6196002.1"/>
    </source>
</evidence>
<dbReference type="PROSITE" id="PS51670">
    <property type="entry name" value="SHKT"/>
    <property type="match status" value="2"/>
</dbReference>
<evidence type="ECO:0000256" key="3">
    <source>
        <dbReference type="PROSITE-ProRule" id="PRU01005"/>
    </source>
</evidence>
<sequence>MFRLVLLVSFLSSAAAQSCSIDDAIAPCIAGLPCPGGSVCDLAGENCCPEDALLTTAAGSLTTQATITNADGSTVTVNGVTAVTSRTVTTSTCVDRVNPSTGRSDCAAMAYLCNDSTYFSLMTVQCPRTCGRCSTTSTSTGTCVDRVNPSTGVSDCPARAALCNDATYSTLMTVQCPRTCGRCNSTSSSTTRSSTSCVDKVNPRTGVSDCAARAALCTNSVYRTLMTEQCPRTCGFCSTTGSTVAGTLSSTISSTTCVDRVNAATGVSECPQNRALCTRTGYVEFMRTQCPLTCGVCSG</sequence>